<proteinExistence type="predicted"/>
<keyword evidence="1" id="KW-0732">Signal</keyword>
<dbReference type="AlphaFoldDB" id="A0A1L9SAA4"/>
<protein>
    <submittedName>
        <fullName evidence="2">Uncharacterized protein</fullName>
    </submittedName>
</protein>
<evidence type="ECO:0000256" key="1">
    <source>
        <dbReference type="SAM" id="SignalP"/>
    </source>
</evidence>
<keyword evidence="3" id="KW-1185">Reference proteome</keyword>
<evidence type="ECO:0000313" key="3">
    <source>
        <dbReference type="Proteomes" id="UP000184188"/>
    </source>
</evidence>
<dbReference type="EMBL" id="KV878349">
    <property type="protein sequence ID" value="OJJ44088.1"/>
    <property type="molecule type" value="Genomic_DNA"/>
</dbReference>
<sequence length="86" mass="9272">MHILTLLSLATAISAQTVYIVAQCNTNATACQTVGVPCNNGYPYRCPVEGDEEDYFGILCRDANAYPQIIESGLTLEQAEQVAGCR</sequence>
<feature type="chain" id="PRO_5013132353" evidence="1">
    <location>
        <begin position="16"/>
        <end position="86"/>
    </location>
</feature>
<dbReference type="GeneID" id="34610297"/>
<evidence type="ECO:0000313" key="2">
    <source>
        <dbReference type="EMBL" id="OJJ44088.1"/>
    </source>
</evidence>
<dbReference type="RefSeq" id="XP_022578598.1">
    <property type="nucleotide sequence ID" value="XM_022723832.1"/>
</dbReference>
<feature type="signal peptide" evidence="1">
    <location>
        <begin position="1"/>
        <end position="15"/>
    </location>
</feature>
<dbReference type="Proteomes" id="UP000184188">
    <property type="component" value="Unassembled WGS sequence"/>
</dbReference>
<gene>
    <name evidence="2" type="ORF">ASPZODRAFT_135544</name>
</gene>
<name>A0A1L9SAA4_9EURO</name>
<accession>A0A1L9SAA4</accession>
<organism evidence="2 3">
    <name type="scientific">Penicilliopsis zonata CBS 506.65</name>
    <dbReference type="NCBI Taxonomy" id="1073090"/>
    <lineage>
        <taxon>Eukaryota</taxon>
        <taxon>Fungi</taxon>
        <taxon>Dikarya</taxon>
        <taxon>Ascomycota</taxon>
        <taxon>Pezizomycotina</taxon>
        <taxon>Eurotiomycetes</taxon>
        <taxon>Eurotiomycetidae</taxon>
        <taxon>Eurotiales</taxon>
        <taxon>Aspergillaceae</taxon>
        <taxon>Penicilliopsis</taxon>
    </lineage>
</organism>
<dbReference type="VEuPathDB" id="FungiDB:ASPZODRAFT_135544"/>
<dbReference type="OrthoDB" id="4488533at2759"/>
<reference evidence="3" key="1">
    <citation type="journal article" date="2017" name="Genome Biol.">
        <title>Comparative genomics reveals high biological diversity and specific adaptations in the industrially and medically important fungal genus Aspergillus.</title>
        <authorList>
            <person name="de Vries R.P."/>
            <person name="Riley R."/>
            <person name="Wiebenga A."/>
            <person name="Aguilar-Osorio G."/>
            <person name="Amillis S."/>
            <person name="Uchima C.A."/>
            <person name="Anderluh G."/>
            <person name="Asadollahi M."/>
            <person name="Askin M."/>
            <person name="Barry K."/>
            <person name="Battaglia E."/>
            <person name="Bayram O."/>
            <person name="Benocci T."/>
            <person name="Braus-Stromeyer S.A."/>
            <person name="Caldana C."/>
            <person name="Canovas D."/>
            <person name="Cerqueira G.C."/>
            <person name="Chen F."/>
            <person name="Chen W."/>
            <person name="Choi C."/>
            <person name="Clum A."/>
            <person name="Dos Santos R.A."/>
            <person name="Damasio A.R."/>
            <person name="Diallinas G."/>
            <person name="Emri T."/>
            <person name="Fekete E."/>
            <person name="Flipphi M."/>
            <person name="Freyberg S."/>
            <person name="Gallo A."/>
            <person name="Gournas C."/>
            <person name="Habgood R."/>
            <person name="Hainaut M."/>
            <person name="Harispe M.L."/>
            <person name="Henrissat B."/>
            <person name="Hilden K.S."/>
            <person name="Hope R."/>
            <person name="Hossain A."/>
            <person name="Karabika E."/>
            <person name="Karaffa L."/>
            <person name="Karanyi Z."/>
            <person name="Krasevec N."/>
            <person name="Kuo A."/>
            <person name="Kusch H."/>
            <person name="LaButti K."/>
            <person name="Lagendijk E.L."/>
            <person name="Lapidus A."/>
            <person name="Levasseur A."/>
            <person name="Lindquist E."/>
            <person name="Lipzen A."/>
            <person name="Logrieco A.F."/>
            <person name="MacCabe A."/>
            <person name="Maekelae M.R."/>
            <person name="Malavazi I."/>
            <person name="Melin P."/>
            <person name="Meyer V."/>
            <person name="Mielnichuk N."/>
            <person name="Miskei M."/>
            <person name="Molnar A.P."/>
            <person name="Mule G."/>
            <person name="Ngan C.Y."/>
            <person name="Orejas M."/>
            <person name="Orosz E."/>
            <person name="Ouedraogo J.P."/>
            <person name="Overkamp K.M."/>
            <person name="Park H.-S."/>
            <person name="Perrone G."/>
            <person name="Piumi F."/>
            <person name="Punt P.J."/>
            <person name="Ram A.F."/>
            <person name="Ramon A."/>
            <person name="Rauscher S."/>
            <person name="Record E."/>
            <person name="Riano-Pachon D.M."/>
            <person name="Robert V."/>
            <person name="Roehrig J."/>
            <person name="Ruller R."/>
            <person name="Salamov A."/>
            <person name="Salih N.S."/>
            <person name="Samson R.A."/>
            <person name="Sandor E."/>
            <person name="Sanguinetti M."/>
            <person name="Schuetze T."/>
            <person name="Sepcic K."/>
            <person name="Shelest E."/>
            <person name="Sherlock G."/>
            <person name="Sophianopoulou V."/>
            <person name="Squina F.M."/>
            <person name="Sun H."/>
            <person name="Susca A."/>
            <person name="Todd R.B."/>
            <person name="Tsang A."/>
            <person name="Unkles S.E."/>
            <person name="van de Wiele N."/>
            <person name="van Rossen-Uffink D."/>
            <person name="Oliveira J.V."/>
            <person name="Vesth T.C."/>
            <person name="Visser J."/>
            <person name="Yu J.-H."/>
            <person name="Zhou M."/>
            <person name="Andersen M.R."/>
            <person name="Archer D.B."/>
            <person name="Baker S.E."/>
            <person name="Benoit I."/>
            <person name="Brakhage A.A."/>
            <person name="Braus G.H."/>
            <person name="Fischer R."/>
            <person name="Frisvad J.C."/>
            <person name="Goldman G.H."/>
            <person name="Houbraken J."/>
            <person name="Oakley B."/>
            <person name="Pocsi I."/>
            <person name="Scazzocchio C."/>
            <person name="Seiboth B."/>
            <person name="vanKuyk P.A."/>
            <person name="Wortman J."/>
            <person name="Dyer P.S."/>
            <person name="Grigoriev I.V."/>
        </authorList>
    </citation>
    <scope>NUCLEOTIDE SEQUENCE [LARGE SCALE GENOMIC DNA]</scope>
    <source>
        <strain evidence="3">CBS 506.65</strain>
    </source>
</reference>
<feature type="non-terminal residue" evidence="2">
    <location>
        <position position="86"/>
    </location>
</feature>